<organism evidence="3 4">
    <name type="scientific">Sphingorhabdus lutea</name>
    <dbReference type="NCBI Taxonomy" id="1913578"/>
    <lineage>
        <taxon>Bacteria</taxon>
        <taxon>Pseudomonadati</taxon>
        <taxon>Pseudomonadota</taxon>
        <taxon>Alphaproteobacteria</taxon>
        <taxon>Sphingomonadales</taxon>
        <taxon>Sphingomonadaceae</taxon>
        <taxon>Sphingorhabdus</taxon>
    </lineage>
</organism>
<evidence type="ECO:0000313" key="3">
    <source>
        <dbReference type="EMBL" id="APG63428.1"/>
    </source>
</evidence>
<reference evidence="3 4" key="1">
    <citation type="submission" date="2016-11" db="EMBL/GenBank/DDBJ databases">
        <title>Sphingorhabdus sp. LPB0140, isolated from marine environment.</title>
        <authorList>
            <person name="Kim E."/>
            <person name="Yi H."/>
        </authorList>
    </citation>
    <scope>NUCLEOTIDE SEQUENCE [LARGE SCALE GENOMIC DNA]</scope>
    <source>
        <strain evidence="3 4">LPB0140</strain>
    </source>
</reference>
<dbReference type="EMBL" id="CP018154">
    <property type="protein sequence ID" value="APG63428.1"/>
    <property type="molecule type" value="Genomic_DNA"/>
</dbReference>
<dbReference type="RefSeq" id="WP_072560074.1">
    <property type="nucleotide sequence ID" value="NZ_CP018154.1"/>
</dbReference>
<proteinExistence type="inferred from homology"/>
<gene>
    <name evidence="3" type="ORF">LPB140_00690</name>
</gene>
<comment type="similarity">
    <text evidence="1">Belongs to the SDHAF4 family.</text>
</comment>
<evidence type="ECO:0008006" key="5">
    <source>
        <dbReference type="Google" id="ProtNLM"/>
    </source>
</evidence>
<evidence type="ECO:0000313" key="4">
    <source>
        <dbReference type="Proteomes" id="UP000242561"/>
    </source>
</evidence>
<evidence type="ECO:0000256" key="2">
    <source>
        <dbReference type="SAM" id="MobiDB-lite"/>
    </source>
</evidence>
<protein>
    <recommendedName>
        <fullName evidence="5">DUF1674 domain-containing protein</fullName>
    </recommendedName>
</protein>
<feature type="compositionally biased region" description="Basic residues" evidence="2">
    <location>
        <begin position="1"/>
        <end position="11"/>
    </location>
</feature>
<feature type="region of interest" description="Disordered" evidence="2">
    <location>
        <begin position="1"/>
        <end position="48"/>
    </location>
</feature>
<dbReference type="Proteomes" id="UP000242561">
    <property type="component" value="Chromosome"/>
</dbReference>
<dbReference type="AlphaFoldDB" id="A0A1L3JE53"/>
<sequence>MGGTKRALRRPAHLDLPYDLRKSDPVPQPQQVAMPDEPDAERKNPVRYGDWEHKGIAIDF</sequence>
<dbReference type="KEGG" id="sphl:LPB140_00690"/>
<dbReference type="InterPro" id="IPR012875">
    <property type="entry name" value="SDHF4"/>
</dbReference>
<name>A0A1L3JE53_9SPHN</name>
<feature type="compositionally biased region" description="Basic and acidic residues" evidence="2">
    <location>
        <begin position="12"/>
        <end position="24"/>
    </location>
</feature>
<accession>A0A1L3JE53</accession>
<dbReference type="STRING" id="1913578.LPB140_00690"/>
<keyword evidence="4" id="KW-1185">Reference proteome</keyword>
<evidence type="ECO:0000256" key="1">
    <source>
        <dbReference type="ARBA" id="ARBA00005701"/>
    </source>
</evidence>
<dbReference type="Pfam" id="PF07896">
    <property type="entry name" value="DUF1674"/>
    <property type="match status" value="1"/>
</dbReference>